<keyword evidence="2" id="KW-0808">Transferase</keyword>
<evidence type="ECO:0000259" key="3">
    <source>
        <dbReference type="Pfam" id="PF13649"/>
    </source>
</evidence>
<comment type="caution">
    <text evidence="4">The sequence shown here is derived from an EMBL/GenBank/DDBJ whole genome shotgun (WGS) entry which is preliminary data.</text>
</comment>
<dbReference type="InterPro" id="IPR041698">
    <property type="entry name" value="Methyltransf_25"/>
</dbReference>
<protein>
    <recommendedName>
        <fullName evidence="3">Methyltransferase domain-containing protein</fullName>
    </recommendedName>
</protein>
<dbReference type="SUPFAM" id="SSF53335">
    <property type="entry name" value="S-adenosyl-L-methionine-dependent methyltransferases"/>
    <property type="match status" value="1"/>
</dbReference>
<dbReference type="Pfam" id="PF13649">
    <property type="entry name" value="Methyltransf_25"/>
    <property type="match status" value="1"/>
</dbReference>
<accession>X1Q3A4</accession>
<dbReference type="AlphaFoldDB" id="X1Q3A4"/>
<organism evidence="4">
    <name type="scientific">marine sediment metagenome</name>
    <dbReference type="NCBI Taxonomy" id="412755"/>
    <lineage>
        <taxon>unclassified sequences</taxon>
        <taxon>metagenomes</taxon>
        <taxon>ecological metagenomes</taxon>
    </lineage>
</organism>
<proteinExistence type="predicted"/>
<keyword evidence="1" id="KW-0489">Methyltransferase</keyword>
<gene>
    <name evidence="4" type="ORF">S06H3_41512</name>
</gene>
<feature type="domain" description="Methyltransferase" evidence="3">
    <location>
        <begin position="25"/>
        <end position="120"/>
    </location>
</feature>
<dbReference type="EMBL" id="BARV01025594">
    <property type="protein sequence ID" value="GAI45550.1"/>
    <property type="molecule type" value="Genomic_DNA"/>
</dbReference>
<dbReference type="Gene3D" id="2.20.25.110">
    <property type="entry name" value="S-adenosyl-L-methionine-dependent methyltransferases"/>
    <property type="match status" value="1"/>
</dbReference>
<evidence type="ECO:0000256" key="2">
    <source>
        <dbReference type="ARBA" id="ARBA00022679"/>
    </source>
</evidence>
<dbReference type="GO" id="GO:0008168">
    <property type="term" value="F:methyltransferase activity"/>
    <property type="evidence" value="ECO:0007669"/>
    <property type="project" value="UniProtKB-KW"/>
</dbReference>
<evidence type="ECO:0000313" key="4">
    <source>
        <dbReference type="EMBL" id="GAI45550.1"/>
    </source>
</evidence>
<reference evidence="4" key="1">
    <citation type="journal article" date="2014" name="Front. Microbiol.">
        <title>High frequency of phylogenetically diverse reductive dehalogenase-homologous genes in deep subseafloor sedimentary metagenomes.</title>
        <authorList>
            <person name="Kawai M."/>
            <person name="Futagami T."/>
            <person name="Toyoda A."/>
            <person name="Takaki Y."/>
            <person name="Nishi S."/>
            <person name="Hori S."/>
            <person name="Arai W."/>
            <person name="Tsubouchi T."/>
            <person name="Morono Y."/>
            <person name="Uchiyama I."/>
            <person name="Ito T."/>
            <person name="Fujiyama A."/>
            <person name="Inagaki F."/>
            <person name="Takami H."/>
        </authorList>
    </citation>
    <scope>NUCLEOTIDE SEQUENCE</scope>
    <source>
        <strain evidence="4">Expedition CK06-06</strain>
    </source>
</reference>
<dbReference type="GO" id="GO:0032259">
    <property type="term" value="P:methylation"/>
    <property type="evidence" value="ECO:0007669"/>
    <property type="project" value="UniProtKB-KW"/>
</dbReference>
<dbReference type="Gene3D" id="3.40.50.150">
    <property type="entry name" value="Vaccinia Virus protein VP39"/>
    <property type="match status" value="1"/>
</dbReference>
<dbReference type="InterPro" id="IPR029063">
    <property type="entry name" value="SAM-dependent_MTases_sf"/>
</dbReference>
<dbReference type="PANTHER" id="PTHR43861">
    <property type="entry name" value="TRANS-ACONITATE 2-METHYLTRANSFERASE-RELATED"/>
    <property type="match status" value="1"/>
</dbReference>
<feature type="non-terminal residue" evidence="4">
    <location>
        <position position="1"/>
    </location>
</feature>
<sequence>ARWEQAPEEVENIISLLGIKKGKKILDLCCGVGRHSIEFARRGYHVTGVDITTEYLNQARRKARKVKVKIEFIKDDMRRFYRENSFDAVVNLFTSFGYFENQEDDYRVVQNIYDSLKKGGVFLVEIMGKEVLARIFQKRDWYEINGLIVLEERETDKNWEYIKSRWILIKGKNKKEFTITLRLYSALELMNLFKNVGFRKVKAYGDLAGAPYDHTAKLSGLTWSIKISGLTVIPSIPLAGTVSIEATITFIPELVNKS</sequence>
<dbReference type="PANTHER" id="PTHR43861:SF1">
    <property type="entry name" value="TRANS-ACONITATE 2-METHYLTRANSFERASE"/>
    <property type="match status" value="1"/>
</dbReference>
<evidence type="ECO:0000256" key="1">
    <source>
        <dbReference type="ARBA" id="ARBA00022603"/>
    </source>
</evidence>
<name>X1Q3A4_9ZZZZ</name>
<dbReference type="CDD" id="cd02440">
    <property type="entry name" value="AdoMet_MTases"/>
    <property type="match status" value="1"/>
</dbReference>